<protein>
    <submittedName>
        <fullName evidence="2">Putative NDBP</fullName>
    </submittedName>
</protein>
<sequence length="71" mass="8330">MKLITLMPVFLCLLIVVDYCQSFPFFLASLIPSAINLVKKIGKRDADFQRYVDLKRRDLDLDELMSRLSEY</sequence>
<dbReference type="EMBL" id="GFCD01000037">
    <property type="protein sequence ID" value="JAV45748.1"/>
    <property type="molecule type" value="Transcribed_RNA"/>
</dbReference>
<name>A0A1V1WBM3_9SCOR</name>
<evidence type="ECO:0000313" key="2">
    <source>
        <dbReference type="EMBL" id="JAV45748.1"/>
    </source>
</evidence>
<reference evidence="2" key="1">
    <citation type="journal article" date="2016" name="Toxins">
        <title>Venom Gland Transcriptomic and Proteomic Analyses of the Enigmatic Scorpion Superstitionia donensis (Scorpiones: Superstitioniidae), with Insights on the Evolution of Its Venom Components.</title>
        <authorList>
            <person name="Santibanez-Lopez C.E."/>
            <person name="Cid-Uribe J.I."/>
            <person name="Batista C.V."/>
            <person name="Ortiz E."/>
            <person name="Possani L.D."/>
        </authorList>
    </citation>
    <scope>NUCLEOTIDE SEQUENCE</scope>
    <source>
        <strain evidence="2">Pooled</strain>
        <tissue evidence="2">Venom gland</tissue>
    </source>
</reference>
<feature type="signal peptide" evidence="1">
    <location>
        <begin position="1"/>
        <end position="22"/>
    </location>
</feature>
<evidence type="ECO:0000256" key="1">
    <source>
        <dbReference type="SAM" id="SignalP"/>
    </source>
</evidence>
<proteinExistence type="predicted"/>
<accession>A0A1V1WBM3</accession>
<keyword evidence="1" id="KW-0732">Signal</keyword>
<organism evidence="2">
    <name type="scientific">Superstitionia donensis</name>
    <dbReference type="NCBI Taxonomy" id="311983"/>
    <lineage>
        <taxon>Eukaryota</taxon>
        <taxon>Metazoa</taxon>
        <taxon>Ecdysozoa</taxon>
        <taxon>Arthropoda</taxon>
        <taxon>Chelicerata</taxon>
        <taxon>Arachnida</taxon>
        <taxon>Scorpiones</taxon>
        <taxon>Iurida</taxon>
        <taxon>Chactoidea</taxon>
        <taxon>Superstitionidae</taxon>
        <taxon>Superstitionia</taxon>
    </lineage>
</organism>
<feature type="chain" id="PRO_5012460047" evidence="1">
    <location>
        <begin position="23"/>
        <end position="71"/>
    </location>
</feature>
<dbReference type="AlphaFoldDB" id="A0A1V1WBM3"/>